<sequence>MTTALIGRAHPIAVLRTEIGRASDSHGGLVLVTGEAGIGKTSLVTEAAREARRHDALVLSGTCWDSDSAPGYWPWVQILRALRRAVGGEWDAVEAAAGGRLGALLGEDPGLRTLAPADAQEPTDAFPLYDAVTTALVTAAQRRPLVVVLDDLHWADPATVRLLAFAAQHTWYERILLIGAYRDAEVEAPEHPLRPLLLPLASRASATLRLTGLDRDGVAALIALFAGGEPEDKLVDEVHRSSGGNPFFIEQTVRNWLGDGPDLPAPPGSTLAGSGPGIGSGIGTGAAVGIGGPPGATVTPGSIAPGVREAVRRRLAPLPEQVVDLLRTASVIGPEFHRPALATATGIPVPHADRLLARAVAAQLIVAHGGGTFTFAHDLVRETLYEELDERQRQVRHAAVVRLADDCTGVREGIVLTELSRHAYLAGEQIPAEQRISLLVAAGGDASGRLATEEAVGHYRRALEIASGDPGPYALICLNLATELRQGGDPARSWRMLERAADHARLAGDTALIARVAITLHQYDSGAAGPLGASRLTLTLLREAYAALVPAPEARTETAAGGPAPVSPSSEEMAHELALRLTDTARRTGDDDLFSFALWARHDGIWGLGTAKERLSLTDEMEVVAQRTRNREMELHASSMRWVSLLELGDPRYYDQHREFAALVERMGMRRFELARAMDNSLVAAFTGRFDEAFRSLAEFGAIECHNLSYSYVATYIRWSMLILRGRFDEARAEVGRMTATDHPFPQLVIGVTAAESGDAPLALRMHDELAALPMPLPRQYTALWMRLSAQAAAVSGDPTRLEAARTALAPWSGQWIVAFYGCDLGGPVDLWLGLVEAARGDREAAVATLTSAWRDADRMRAGPWSVRARSALLGVLGQDAPDGLAAQLRRDAQELGLTHLLPPPDGDRGGDGGSGASGPAGVSPETTGGEFSGSTARSAAPGAPAASPASPAPPTSPGARFRRDGAVWELVFAGRSAHVPDAKGLLDLRTLLAHTGRDVPAVRLLSPDGGAAVIAARGLGADPVLDDRAKSRYRARLEQLDEEIDRATDRGDEVRAAEFARERKALLDELRTAAGLGGRTRRLGDEAERARKTVTARIRDTLRRLDRLHPELAAHLRESLTTGLHCSYRPATPVSWQL</sequence>
<keyword evidence="1" id="KW-0547">Nucleotide-binding</keyword>
<dbReference type="Pfam" id="PF13191">
    <property type="entry name" value="AAA_16"/>
    <property type="match status" value="1"/>
</dbReference>
<reference evidence="6 7" key="1">
    <citation type="submission" date="2019-07" db="EMBL/GenBank/DDBJ databases">
        <authorList>
            <person name="Zhu P."/>
        </authorList>
    </citation>
    <scope>NUCLEOTIDE SEQUENCE [LARGE SCALE GENOMIC DNA]</scope>
    <source>
        <strain evidence="6 7">SSL-25</strain>
    </source>
</reference>
<dbReference type="GO" id="GO:0005524">
    <property type="term" value="F:ATP binding"/>
    <property type="evidence" value="ECO:0007669"/>
    <property type="project" value="UniProtKB-KW"/>
</dbReference>
<proteinExistence type="predicted"/>
<dbReference type="GO" id="GO:0005737">
    <property type="term" value="C:cytoplasm"/>
    <property type="evidence" value="ECO:0007669"/>
    <property type="project" value="TreeGrafter"/>
</dbReference>
<dbReference type="AlphaFoldDB" id="A0A5B8II03"/>
<dbReference type="PANTHER" id="PTHR16305">
    <property type="entry name" value="TESTICULAR SOLUBLE ADENYLYL CYCLASE"/>
    <property type="match status" value="1"/>
</dbReference>
<keyword evidence="2" id="KW-0067">ATP-binding</keyword>
<dbReference type="OrthoDB" id="134712at2"/>
<feature type="coiled-coil region" evidence="3">
    <location>
        <begin position="1031"/>
        <end position="1058"/>
    </location>
</feature>
<dbReference type="GO" id="GO:0004016">
    <property type="term" value="F:adenylate cyclase activity"/>
    <property type="evidence" value="ECO:0007669"/>
    <property type="project" value="TreeGrafter"/>
</dbReference>
<dbReference type="Gene3D" id="3.40.50.300">
    <property type="entry name" value="P-loop containing nucleotide triphosphate hydrolases"/>
    <property type="match status" value="1"/>
</dbReference>
<evidence type="ECO:0000313" key="7">
    <source>
        <dbReference type="Proteomes" id="UP000320580"/>
    </source>
</evidence>
<dbReference type="InterPro" id="IPR041664">
    <property type="entry name" value="AAA_16"/>
</dbReference>
<evidence type="ECO:0000256" key="3">
    <source>
        <dbReference type="SAM" id="Coils"/>
    </source>
</evidence>
<evidence type="ECO:0000313" key="6">
    <source>
        <dbReference type="EMBL" id="QDY77942.1"/>
    </source>
</evidence>
<dbReference type="PANTHER" id="PTHR16305:SF35">
    <property type="entry name" value="TRANSCRIPTIONAL ACTIVATOR DOMAIN"/>
    <property type="match status" value="1"/>
</dbReference>
<protein>
    <submittedName>
        <fullName evidence="6">AAA family ATPase</fullName>
    </submittedName>
</protein>
<name>A0A5B8II03_9ACTN</name>
<keyword evidence="3" id="KW-0175">Coiled coil</keyword>
<dbReference type="EMBL" id="CP042266">
    <property type="protein sequence ID" value="QDY77942.1"/>
    <property type="molecule type" value="Genomic_DNA"/>
</dbReference>
<dbReference type="InterPro" id="IPR027417">
    <property type="entry name" value="P-loop_NTPase"/>
</dbReference>
<keyword evidence="7" id="KW-1185">Reference proteome</keyword>
<feature type="region of interest" description="Disordered" evidence="4">
    <location>
        <begin position="554"/>
        <end position="574"/>
    </location>
</feature>
<evidence type="ECO:0000256" key="4">
    <source>
        <dbReference type="SAM" id="MobiDB-lite"/>
    </source>
</evidence>
<evidence type="ECO:0000256" key="1">
    <source>
        <dbReference type="ARBA" id="ARBA00022741"/>
    </source>
</evidence>
<organism evidence="6 7">
    <name type="scientific">Streptomyces qinzhouensis</name>
    <dbReference type="NCBI Taxonomy" id="2599401"/>
    <lineage>
        <taxon>Bacteria</taxon>
        <taxon>Bacillati</taxon>
        <taxon>Actinomycetota</taxon>
        <taxon>Actinomycetes</taxon>
        <taxon>Kitasatosporales</taxon>
        <taxon>Streptomycetaceae</taxon>
        <taxon>Streptomyces</taxon>
    </lineage>
</organism>
<feature type="region of interest" description="Disordered" evidence="4">
    <location>
        <begin position="898"/>
        <end position="962"/>
    </location>
</feature>
<feature type="compositionally biased region" description="Low complexity" evidence="4">
    <location>
        <begin position="933"/>
        <end position="950"/>
    </location>
</feature>
<dbReference type="RefSeq" id="WP_146481264.1">
    <property type="nucleotide sequence ID" value="NZ_CP042266.1"/>
</dbReference>
<feature type="domain" description="Orc1-like AAA ATPase" evidence="5">
    <location>
        <begin position="5"/>
        <end position="178"/>
    </location>
</feature>
<dbReference type="SUPFAM" id="SSF52540">
    <property type="entry name" value="P-loop containing nucleoside triphosphate hydrolases"/>
    <property type="match status" value="1"/>
</dbReference>
<dbReference type="Proteomes" id="UP000320580">
    <property type="component" value="Chromosome"/>
</dbReference>
<accession>A0A5B8II03</accession>
<evidence type="ECO:0000256" key="2">
    <source>
        <dbReference type="ARBA" id="ARBA00022840"/>
    </source>
</evidence>
<evidence type="ECO:0000259" key="5">
    <source>
        <dbReference type="Pfam" id="PF13191"/>
    </source>
</evidence>
<gene>
    <name evidence="6" type="ORF">FQU76_17130</name>
</gene>
<dbReference type="KEGG" id="sqz:FQU76_17130"/>